<dbReference type="Proteomes" id="UP000005361">
    <property type="component" value="Chromosome"/>
</dbReference>
<evidence type="ECO:0000313" key="2">
    <source>
        <dbReference type="Proteomes" id="UP000005361"/>
    </source>
</evidence>
<reference evidence="2" key="2">
    <citation type="submission" date="2015-02" db="EMBL/GenBank/DDBJ databases">
        <title>Complete Genome Sequence of Pelosinus fermentans JBW45.</title>
        <authorList>
            <person name="De Leon K.B."/>
            <person name="Utturkar S.M."/>
            <person name="Camilleri L.B."/>
            <person name="Arkin A.P."/>
            <person name="Fields M.W."/>
            <person name="Brown S.D."/>
            <person name="Wall J.D."/>
        </authorList>
    </citation>
    <scope>NUCLEOTIDE SEQUENCE [LARGE SCALE GENOMIC DNA]</scope>
    <source>
        <strain evidence="2">JBW45</strain>
    </source>
</reference>
<sequence length="62" mass="7340">MLCVKKELFYCIVSRGLYKYIIHCISLFPEAINLSLEDILGYSYEVVKKKRPLCLHKRIFSL</sequence>
<evidence type="ECO:0000313" key="1">
    <source>
        <dbReference type="EMBL" id="AJQ29127.1"/>
    </source>
</evidence>
<dbReference type="AlphaFoldDB" id="I8TZD6"/>
<protein>
    <submittedName>
        <fullName evidence="1">Uncharacterized protein</fullName>
    </submittedName>
</protein>
<accession>I8TZD6</accession>
<proteinExistence type="predicted"/>
<name>I8TZD6_9FIRM</name>
<reference evidence="1 2" key="1">
    <citation type="journal article" date="2015" name="Genome Announc.">
        <title>Complete Genome Sequence of Pelosinus fermentans JBW45, a Member of a Remarkably Competitive Group of Negativicutes in the Firmicutes Phylum.</title>
        <authorList>
            <person name="De Leon K.B."/>
            <person name="Utturkar S.M."/>
            <person name="Camilleri L.B."/>
            <person name="Elias D.A."/>
            <person name="Arkin A.P."/>
            <person name="Fields M.W."/>
            <person name="Brown S.D."/>
            <person name="Wall J.D."/>
        </authorList>
    </citation>
    <scope>NUCLEOTIDE SEQUENCE [LARGE SCALE GENOMIC DNA]</scope>
    <source>
        <strain evidence="1 2">JBW45</strain>
    </source>
</reference>
<dbReference type="HOGENOM" id="CLU_2900187_0_0_9"/>
<dbReference type="KEGG" id="pft:JBW_03790"/>
<organism evidence="1 2">
    <name type="scientific">Pelosinus fermentans JBW45</name>
    <dbReference type="NCBI Taxonomy" id="1192197"/>
    <lineage>
        <taxon>Bacteria</taxon>
        <taxon>Bacillati</taxon>
        <taxon>Bacillota</taxon>
        <taxon>Negativicutes</taxon>
        <taxon>Selenomonadales</taxon>
        <taxon>Sporomusaceae</taxon>
        <taxon>Pelosinus</taxon>
    </lineage>
</organism>
<gene>
    <name evidence="1" type="ORF">JBW_03790</name>
</gene>
<dbReference type="EMBL" id="CP010978">
    <property type="protein sequence ID" value="AJQ29127.1"/>
    <property type="molecule type" value="Genomic_DNA"/>
</dbReference>